<organism evidence="2 3">
    <name type="scientific">Cerina litoralis</name>
    <dbReference type="NCBI Taxonomy" id="2874477"/>
    <lineage>
        <taxon>Bacteria</taxon>
        <taxon>Pseudomonadati</taxon>
        <taxon>Bacteroidota</taxon>
        <taxon>Flavobacteriia</taxon>
        <taxon>Flavobacteriales</taxon>
        <taxon>Flavobacteriaceae</taxon>
        <taxon>Cerina</taxon>
    </lineage>
</organism>
<reference evidence="2" key="1">
    <citation type="submission" date="2023-02" db="EMBL/GenBank/DDBJ databases">
        <title>Genome of Flavobacteriaceae gen. nov. sp. strain F89.</title>
        <authorList>
            <person name="Wang Y."/>
        </authorList>
    </citation>
    <scope>NUCLEOTIDE SEQUENCE</scope>
    <source>
        <strain evidence="2">F89</strain>
    </source>
</reference>
<dbReference type="EMBL" id="JAIRBC010000063">
    <property type="protein sequence ID" value="MCG2462928.1"/>
    <property type="molecule type" value="Genomic_DNA"/>
</dbReference>
<proteinExistence type="predicted"/>
<dbReference type="AlphaFoldDB" id="A0AAE3JSV8"/>
<accession>A0AAE3JSV8</accession>
<dbReference type="RefSeq" id="WP_317904061.1">
    <property type="nucleotide sequence ID" value="NZ_JAIRBC010000063.1"/>
</dbReference>
<protein>
    <submittedName>
        <fullName evidence="2">Type II toxin-antitoxin system RelE/ParE family toxin</fullName>
    </submittedName>
</protein>
<dbReference type="Pfam" id="PF05016">
    <property type="entry name" value="ParE_toxin"/>
    <property type="match status" value="1"/>
</dbReference>
<sequence>MEVYLSELAESKLEKLAQHLLEKWSYKVKMDFLAKLTDKIKQISIQPESCPKSNEFGGIYKCVVTKQTTFFYRINSHLKEIEIITLFDTRQDPKKIKKQLRK</sequence>
<dbReference type="InterPro" id="IPR007712">
    <property type="entry name" value="RelE/ParE_toxin"/>
</dbReference>
<comment type="caution">
    <text evidence="2">The sequence shown here is derived from an EMBL/GenBank/DDBJ whole genome shotgun (WGS) entry which is preliminary data.</text>
</comment>
<evidence type="ECO:0000256" key="1">
    <source>
        <dbReference type="ARBA" id="ARBA00022649"/>
    </source>
</evidence>
<keyword evidence="3" id="KW-1185">Reference proteome</keyword>
<dbReference type="Proteomes" id="UP001200642">
    <property type="component" value="Unassembled WGS sequence"/>
</dbReference>
<name>A0AAE3JSV8_9FLAO</name>
<keyword evidence="1" id="KW-1277">Toxin-antitoxin system</keyword>
<dbReference type="Gene3D" id="3.30.2310.20">
    <property type="entry name" value="RelE-like"/>
    <property type="match status" value="1"/>
</dbReference>
<gene>
    <name evidence="2" type="ORF">K8352_19350</name>
</gene>
<evidence type="ECO:0000313" key="2">
    <source>
        <dbReference type="EMBL" id="MCG2462928.1"/>
    </source>
</evidence>
<evidence type="ECO:0000313" key="3">
    <source>
        <dbReference type="Proteomes" id="UP001200642"/>
    </source>
</evidence>
<dbReference type="InterPro" id="IPR035093">
    <property type="entry name" value="RelE/ParE_toxin_dom_sf"/>
</dbReference>